<evidence type="ECO:0000256" key="3">
    <source>
        <dbReference type="ARBA" id="ARBA00022723"/>
    </source>
</evidence>
<name>A0A0G4B211_9BACT</name>
<keyword evidence="5" id="KW-0862">Zinc</keyword>
<dbReference type="Pfam" id="PF01131">
    <property type="entry name" value="Topoisom_bac"/>
    <property type="match status" value="1"/>
</dbReference>
<dbReference type="SUPFAM" id="SSF57783">
    <property type="entry name" value="Zinc beta-ribbon"/>
    <property type="match status" value="3"/>
</dbReference>
<dbReference type="InterPro" id="IPR023405">
    <property type="entry name" value="Topo_IA_core_domain"/>
</dbReference>
<evidence type="ECO:0000256" key="1">
    <source>
        <dbReference type="ARBA" id="ARBA00000213"/>
    </source>
</evidence>
<dbReference type="GO" id="GO:0008270">
    <property type="term" value="F:zinc ion binding"/>
    <property type="evidence" value="ECO:0007669"/>
    <property type="project" value="UniProtKB-KW"/>
</dbReference>
<dbReference type="EC" id="5.6.2.1" evidence="10"/>
<protein>
    <recommendedName>
        <fullName evidence="10">DNA topoisomerase 1</fullName>
        <ecNumber evidence="10">5.6.2.1</ecNumber>
    </recommendedName>
    <alternativeName>
        <fullName evidence="10">DNA topoisomerase I</fullName>
    </alternativeName>
</protein>
<keyword evidence="9 10" id="KW-0413">Isomerase</keyword>
<dbReference type="SMART" id="SM00437">
    <property type="entry name" value="TOP1Ac"/>
    <property type="match status" value="1"/>
</dbReference>
<dbReference type="InterPro" id="IPR028612">
    <property type="entry name" value="Topoisom_1_IA"/>
</dbReference>
<dbReference type="Proteomes" id="UP000035648">
    <property type="component" value="Chromosome"/>
</dbReference>
<dbReference type="PROSITE" id="PS00396">
    <property type="entry name" value="TOPO_IA_1"/>
    <property type="match status" value="1"/>
</dbReference>
<dbReference type="InterPro" id="IPR023406">
    <property type="entry name" value="Topo_IA_AS"/>
</dbReference>
<dbReference type="AlphaFoldDB" id="A0A0G4B211"/>
<evidence type="ECO:0000256" key="8">
    <source>
        <dbReference type="ARBA" id="ARBA00023125"/>
    </source>
</evidence>
<comment type="catalytic activity">
    <reaction evidence="1 10">
        <text>ATP-independent breakage of single-stranded DNA, followed by passage and rejoining.</text>
        <dbReference type="EC" id="5.6.2.1"/>
    </reaction>
</comment>
<feature type="active site" description="O-(5'-phospho-DNA)-tyrosine intermediate" evidence="10">
    <location>
        <position position="289"/>
    </location>
</feature>
<dbReference type="InterPro" id="IPR003602">
    <property type="entry name" value="Topo_IA_DNA-bd_dom"/>
</dbReference>
<dbReference type="PANTHER" id="PTHR42785:SF1">
    <property type="entry name" value="DNA TOPOISOMERASE"/>
    <property type="match status" value="1"/>
</dbReference>
<dbReference type="Gene3D" id="2.70.20.10">
    <property type="entry name" value="Topoisomerase I, domain 3"/>
    <property type="match status" value="1"/>
</dbReference>
<evidence type="ECO:0000313" key="14">
    <source>
        <dbReference type="Proteomes" id="UP000035648"/>
    </source>
</evidence>
<dbReference type="InterPro" id="IPR005733">
    <property type="entry name" value="TopoI_bac-type"/>
</dbReference>
<dbReference type="GO" id="GO:0005694">
    <property type="term" value="C:chromosome"/>
    <property type="evidence" value="ECO:0007669"/>
    <property type="project" value="InterPro"/>
</dbReference>
<feature type="site" description="Interaction with DNA" evidence="10">
    <location>
        <position position="31"/>
    </location>
</feature>
<dbReference type="EMBL" id="CP011213">
    <property type="protein sequence ID" value="AKM81874.1"/>
    <property type="molecule type" value="Genomic_DNA"/>
</dbReference>
<dbReference type="SUPFAM" id="SSF56712">
    <property type="entry name" value="Prokaryotic type I DNA topoisomerase"/>
    <property type="match status" value="1"/>
</dbReference>
<dbReference type="PROSITE" id="PS50880">
    <property type="entry name" value="TOPRIM"/>
    <property type="match status" value="1"/>
</dbReference>
<dbReference type="Gene3D" id="1.10.290.10">
    <property type="entry name" value="Topoisomerase I, domain 4"/>
    <property type="match status" value="1"/>
</dbReference>
<dbReference type="Gene3D" id="1.10.460.10">
    <property type="entry name" value="Topoisomerase I, domain 2"/>
    <property type="match status" value="1"/>
</dbReference>
<feature type="site" description="Interaction with DNA" evidence="10">
    <location>
        <position position="475"/>
    </location>
</feature>
<reference evidence="13 14" key="1">
    <citation type="journal article" date="2015" name="Nature">
        <title>rRNA introns, odd ribosomes, and small enigmatic genomes across a large radiation of phyla.</title>
        <authorList>
            <person name="Brown C.T."/>
            <person name="Hug L.A."/>
            <person name="Thomas B.C."/>
            <person name="Sharon I."/>
            <person name="Castelle C.J."/>
            <person name="Singh A."/>
            <person name="Wilkins M.J."/>
            <person name="Williams K.H."/>
            <person name="Banfield J.F."/>
        </authorList>
    </citation>
    <scope>NUCLEOTIDE SEQUENCE [LARGE SCALE GENOMIC DNA]</scope>
</reference>
<feature type="site" description="Interaction with DNA" evidence="10">
    <location>
        <position position="152"/>
    </location>
</feature>
<sequence>MNLVIVESPAKGKTIEKYLGKDYKVLASFGHVRDLPSSKIGVDTKKNFEPTYEIPEKAEKTIKALKSAMAKADKVYLATDYDREGEAIAFHLVEALKPKIPYQRITFTEITKSAITSAVEHPREIDMDLVDAQQARRVLDRLVGYKLSPFLWQKVARGLSAGRVQSVAVRLVVEREKEIQKFIPVEYWSIEALLSKNKVQFTADLTERSGKKLDKLAIKSEKEAKEIDDQLKTGDYEVADLKSEDKKKHPSPPFTTSTLQMEAGSKFKYSAKQTMRLAQNLYEDGFITYMRTDSVNISAQALKQAQEVITSKYGEKYALETPRVFKTKSKGAQEAHEAIRPTDMNVTSDKIPLTAQHQKIYELIWKKMMASQMQEAIVAETTAKIKNGEFIFTAKGLKVKFDGFMKLYKTNEAMENFLPELNIGDKLSLEKLDKIQHFTEPLPRYSEGSLIKELEKRGIGRPSTYAPTLSTIQDRGYVEKIEGRFIPKDIGIAVSDILVENFPQIVDYDFTAKMEENLDEIAEGKLKWQPVLKEFYDPFAKNLTEKMESVKKADLQEETDEKCPKCGQNLMIKMGRFGKFMACKGYPECKFTRPITKPGEENKPEGEPTDEKCPKCGKNMVLKESRYGKFLACEGYPECKTTKTITVETDVPCPNCGEKLIQRRTKKGRTFWGCSGYPKCKTAFWNEPTSEKCPECGKLLLKAGKDKIKCSECDYSK</sequence>
<keyword evidence="6" id="KW-0460">Magnesium</keyword>
<feature type="domain" description="Toprim" evidence="11">
    <location>
        <begin position="1"/>
        <end position="111"/>
    </location>
</feature>
<dbReference type="GO" id="GO:0006265">
    <property type="term" value="P:DNA topological change"/>
    <property type="evidence" value="ECO:0007669"/>
    <property type="project" value="UniProtKB-UniRule"/>
</dbReference>
<dbReference type="KEGG" id="bbgw:UT28_C0001G0055"/>
<feature type="site" description="Interaction with DNA" evidence="10">
    <location>
        <position position="137"/>
    </location>
</feature>
<dbReference type="STRING" id="1618337.UT28_C0001G0055"/>
<dbReference type="InterPro" id="IPR000380">
    <property type="entry name" value="Topo_IA"/>
</dbReference>
<organism evidence="13 14">
    <name type="scientific">Berkelbacteria bacterium GW2011_GWE1_39_12</name>
    <dbReference type="NCBI Taxonomy" id="1618337"/>
    <lineage>
        <taxon>Bacteria</taxon>
        <taxon>Candidatus Berkelbacteria</taxon>
    </lineage>
</organism>
<feature type="region of interest" description="Interaction with DNA" evidence="10">
    <location>
        <begin position="160"/>
        <end position="165"/>
    </location>
</feature>
<dbReference type="CDD" id="cd03363">
    <property type="entry name" value="TOPRIM_TopoIA_TopoI"/>
    <property type="match status" value="1"/>
</dbReference>
<accession>A0A0G4B211</accession>
<dbReference type="SMART" id="SM00436">
    <property type="entry name" value="TOP1Bc"/>
    <property type="match status" value="1"/>
</dbReference>
<evidence type="ECO:0000313" key="13">
    <source>
        <dbReference type="EMBL" id="AKM81874.1"/>
    </source>
</evidence>
<evidence type="ECO:0000259" key="11">
    <source>
        <dbReference type="PROSITE" id="PS50880"/>
    </source>
</evidence>
<dbReference type="CDD" id="cd00186">
    <property type="entry name" value="TOP1Ac"/>
    <property type="match status" value="1"/>
</dbReference>
<dbReference type="GO" id="GO:0003917">
    <property type="term" value="F:DNA topoisomerase type I (single strand cut, ATP-independent) activity"/>
    <property type="evidence" value="ECO:0007669"/>
    <property type="project" value="UniProtKB-UniRule"/>
</dbReference>
<comment type="subunit">
    <text evidence="10">Monomer.</text>
</comment>
<dbReference type="InterPro" id="IPR013497">
    <property type="entry name" value="Topo_IA_cen"/>
</dbReference>
<keyword evidence="4" id="KW-0863">Zinc-finger</keyword>
<dbReference type="HAMAP" id="MF_00952">
    <property type="entry name" value="Topoisom_1_prok"/>
    <property type="match status" value="1"/>
</dbReference>
<dbReference type="PROSITE" id="PS52039">
    <property type="entry name" value="TOPO_IA_2"/>
    <property type="match status" value="1"/>
</dbReference>
<dbReference type="PANTHER" id="PTHR42785">
    <property type="entry name" value="DNA TOPOISOMERASE, TYPE IA, CORE"/>
    <property type="match status" value="1"/>
</dbReference>
<dbReference type="InterPro" id="IPR013825">
    <property type="entry name" value="Topo_IA_cen_sub2"/>
</dbReference>
<gene>
    <name evidence="10" type="primary">topA</name>
    <name evidence="13" type="ORF">UT28_C0001G0055</name>
</gene>
<dbReference type="SMART" id="SM00493">
    <property type="entry name" value="TOPRIM"/>
    <property type="match status" value="1"/>
</dbReference>
<dbReference type="NCBIfam" id="TIGR01051">
    <property type="entry name" value="topA_bact"/>
    <property type="match status" value="1"/>
</dbReference>
<comment type="function">
    <text evidence="10">Releases the supercoiling and torsional tension of DNA, which is introduced during the DNA replication and transcription, by transiently cleaving and rejoining one strand of the DNA duplex. Introduces a single-strand break via transesterification at a target site in duplex DNA. The scissile phosphodiester is attacked by the catalytic tyrosine of the enzyme, resulting in the formation of a DNA-(5'-phosphotyrosyl)-enzyme intermediate and the expulsion of a 3'-OH DNA strand. The free DNA strand then undergoes passage around the unbroken strand, thus removing DNA supercoils. Finally, in the religation step, the DNA 3'-OH attacks the covalent intermediate to expel the active-site tyrosine and restore the DNA phosphodiester backbone.</text>
</comment>
<feature type="domain" description="Topo IA-type catalytic" evidence="12">
    <location>
        <begin position="126"/>
        <end position="544"/>
    </location>
</feature>
<dbReference type="InterPro" id="IPR006171">
    <property type="entry name" value="TOPRIM_dom"/>
</dbReference>
<proteinExistence type="inferred from homology"/>
<dbReference type="Pfam" id="PF01751">
    <property type="entry name" value="Toprim"/>
    <property type="match status" value="1"/>
</dbReference>
<evidence type="ECO:0000256" key="4">
    <source>
        <dbReference type="ARBA" id="ARBA00022771"/>
    </source>
</evidence>
<dbReference type="PRINTS" id="PR00417">
    <property type="entry name" value="PRTPISMRASEI"/>
</dbReference>
<dbReference type="InterPro" id="IPR003601">
    <property type="entry name" value="Topo_IA_2"/>
</dbReference>
<dbReference type="Gene3D" id="3.40.50.140">
    <property type="match status" value="1"/>
</dbReference>
<dbReference type="InterPro" id="IPR034149">
    <property type="entry name" value="TOPRIM_TopoI"/>
</dbReference>
<keyword evidence="3" id="KW-0479">Metal-binding</keyword>
<dbReference type="InterPro" id="IPR013824">
    <property type="entry name" value="Topo_IA_cen_sub1"/>
</dbReference>
<feature type="site" description="Interaction with DNA" evidence="10">
    <location>
        <position position="140"/>
    </location>
</feature>
<comment type="similarity">
    <text evidence="2 10">Belongs to the type IA topoisomerase family.</text>
</comment>
<evidence type="ECO:0000256" key="2">
    <source>
        <dbReference type="ARBA" id="ARBA00009446"/>
    </source>
</evidence>
<evidence type="ECO:0000256" key="7">
    <source>
        <dbReference type="ARBA" id="ARBA00023029"/>
    </source>
</evidence>
<feature type="site" description="Interaction with DNA" evidence="10">
    <location>
        <position position="136"/>
    </location>
</feature>
<dbReference type="InterPro" id="IPR013826">
    <property type="entry name" value="Topo_IA_cen_sub3"/>
</dbReference>
<feature type="site" description="Interaction with DNA" evidence="10">
    <location>
        <position position="145"/>
    </location>
</feature>
<keyword evidence="7 10" id="KW-0799">Topoisomerase</keyword>
<dbReference type="GO" id="GO:0003677">
    <property type="term" value="F:DNA binding"/>
    <property type="evidence" value="ECO:0007669"/>
    <property type="project" value="UniProtKB-KW"/>
</dbReference>
<dbReference type="PATRIC" id="fig|1618337.4.peg.55"/>
<evidence type="ECO:0000256" key="6">
    <source>
        <dbReference type="ARBA" id="ARBA00022842"/>
    </source>
</evidence>
<dbReference type="InterPro" id="IPR013498">
    <property type="entry name" value="Topo_IA_Znf"/>
</dbReference>
<evidence type="ECO:0000259" key="12">
    <source>
        <dbReference type="PROSITE" id="PS52039"/>
    </source>
</evidence>
<dbReference type="Pfam" id="PF01396">
    <property type="entry name" value="Zn_ribbon_Top1"/>
    <property type="match status" value="3"/>
</dbReference>
<dbReference type="Gene3D" id="3.30.65.10">
    <property type="entry name" value="Bacterial Topoisomerase I, domain 1"/>
    <property type="match status" value="3"/>
</dbReference>
<feature type="site" description="Interaction with DNA" evidence="10">
    <location>
        <position position="291"/>
    </location>
</feature>
<keyword evidence="8 10" id="KW-0238">DNA-binding</keyword>
<evidence type="ECO:0000256" key="10">
    <source>
        <dbReference type="HAMAP-Rule" id="MF_00952"/>
    </source>
</evidence>
<evidence type="ECO:0000256" key="5">
    <source>
        <dbReference type="ARBA" id="ARBA00022833"/>
    </source>
</evidence>
<evidence type="ECO:0000256" key="9">
    <source>
        <dbReference type="ARBA" id="ARBA00023235"/>
    </source>
</evidence>